<dbReference type="CDD" id="cd03352">
    <property type="entry name" value="LbH_LpxD"/>
    <property type="match status" value="1"/>
</dbReference>
<dbReference type="InterPro" id="IPR020573">
    <property type="entry name" value="UDP_GlcNAc_AcTrfase_non-rep"/>
</dbReference>
<evidence type="ECO:0000313" key="10">
    <source>
        <dbReference type="Proteomes" id="UP000249130"/>
    </source>
</evidence>
<sequence length="358" mass="36766">MSEPFFFEPATALTLAEIATLTGAEPAADAPRDRVIRDVATLDQAGASDLAFLENPRYADQLARTRAGACLIAPRFAAAVPAGLAVLVARDPYRAFVAVARALFPASLRPTSLYGAPGLSPGASVHPSARLESGAVVEPGAVVGPGAEIGSGTVIGPTTVIGAGVRIGRDCAIGAGSTLTHALLGDRVIVHPGCRIGQDGFGFVMGPGGHQKVPQLRRVIIQNDVEIGAGTTIDRGGTRDTVIGEGTKIDNLVQIGHNVLIGRHCVIVAQTGISGSAVLEDYVVLGARAGVNNHVVIGEGAQVAAVSGVNSDIPRGERWGGTPAKPAKAWMRELRAINRLAQGRGGSDKPHASDDDRH</sequence>
<dbReference type="EMBL" id="NPEX01000127">
    <property type="protein sequence ID" value="RAI42783.1"/>
    <property type="molecule type" value="Genomic_DNA"/>
</dbReference>
<dbReference type="HAMAP" id="MF_00523">
    <property type="entry name" value="LpxD"/>
    <property type="match status" value="1"/>
</dbReference>
<dbReference type="Pfam" id="PF04613">
    <property type="entry name" value="LpxD"/>
    <property type="match status" value="1"/>
</dbReference>
<dbReference type="UniPathway" id="UPA00973"/>
<keyword evidence="1 7" id="KW-0444">Lipid biosynthesis</keyword>
<dbReference type="NCBIfam" id="NF002060">
    <property type="entry name" value="PRK00892.1"/>
    <property type="match status" value="1"/>
</dbReference>
<dbReference type="SUPFAM" id="SSF51161">
    <property type="entry name" value="Trimeric LpxA-like enzymes"/>
    <property type="match status" value="1"/>
</dbReference>
<evidence type="ECO:0000313" key="9">
    <source>
        <dbReference type="EMBL" id="RAI42783.1"/>
    </source>
</evidence>
<dbReference type="PANTHER" id="PTHR43378:SF2">
    <property type="entry name" value="UDP-3-O-ACYLGLUCOSAMINE N-ACYLTRANSFERASE 1, MITOCHONDRIAL-RELATED"/>
    <property type="match status" value="1"/>
</dbReference>
<evidence type="ECO:0000256" key="3">
    <source>
        <dbReference type="ARBA" id="ARBA00022679"/>
    </source>
</evidence>
<comment type="pathway">
    <text evidence="7">Bacterial outer membrane biogenesis; LPS lipid A biosynthesis.</text>
</comment>
<evidence type="ECO:0000256" key="1">
    <source>
        <dbReference type="ARBA" id="ARBA00022516"/>
    </source>
</evidence>
<dbReference type="InterPro" id="IPR001451">
    <property type="entry name" value="Hexapep"/>
</dbReference>
<dbReference type="PANTHER" id="PTHR43378">
    <property type="entry name" value="UDP-3-O-ACYLGLUCOSAMINE N-ACYLTRANSFERASE"/>
    <property type="match status" value="1"/>
</dbReference>
<dbReference type="InterPro" id="IPR007691">
    <property type="entry name" value="LpxD"/>
</dbReference>
<dbReference type="Proteomes" id="UP000249130">
    <property type="component" value="Unassembled WGS sequence"/>
</dbReference>
<dbReference type="AlphaFoldDB" id="A0A327KYE8"/>
<dbReference type="Gene3D" id="3.40.1390.10">
    <property type="entry name" value="MurE/MurF, N-terminal domain"/>
    <property type="match status" value="1"/>
</dbReference>
<protein>
    <recommendedName>
        <fullName evidence="7">UDP-3-O-acylglucosamine N-acyltransferase</fullName>
        <ecNumber evidence="7">2.3.1.191</ecNumber>
    </recommendedName>
</protein>
<dbReference type="RefSeq" id="WP_111420348.1">
    <property type="nucleotide sequence ID" value="NZ_NPEX01000127.1"/>
</dbReference>
<keyword evidence="10" id="KW-1185">Reference proteome</keyword>
<dbReference type="PROSITE" id="PS00101">
    <property type="entry name" value="HEXAPEP_TRANSFERASES"/>
    <property type="match status" value="2"/>
</dbReference>
<reference evidence="9 10" key="1">
    <citation type="submission" date="2017-07" db="EMBL/GenBank/DDBJ databases">
        <title>Draft Genome Sequences of Select Purple Nonsulfur Bacteria.</title>
        <authorList>
            <person name="Lasarre B."/>
            <person name="Mckinlay J.B."/>
        </authorList>
    </citation>
    <scope>NUCLEOTIDE SEQUENCE [LARGE SCALE GENOMIC DNA]</scope>
    <source>
        <strain evidence="9 10">DSM 5909</strain>
    </source>
</reference>
<keyword evidence="4 7" id="KW-0677">Repeat</keyword>
<evidence type="ECO:0000256" key="7">
    <source>
        <dbReference type="HAMAP-Rule" id="MF_00523"/>
    </source>
</evidence>
<accession>A0A327KYE8</accession>
<evidence type="ECO:0000256" key="5">
    <source>
        <dbReference type="ARBA" id="ARBA00023098"/>
    </source>
</evidence>
<dbReference type="Gene3D" id="2.160.10.10">
    <property type="entry name" value="Hexapeptide repeat proteins"/>
    <property type="match status" value="1"/>
</dbReference>
<comment type="similarity">
    <text evidence="7">Belongs to the transferase hexapeptide repeat family. LpxD subfamily.</text>
</comment>
<keyword evidence="5 7" id="KW-0443">Lipid metabolism</keyword>
<dbReference type="GO" id="GO:0009245">
    <property type="term" value="P:lipid A biosynthetic process"/>
    <property type="evidence" value="ECO:0007669"/>
    <property type="project" value="UniProtKB-UniRule"/>
</dbReference>
<dbReference type="Pfam" id="PF00132">
    <property type="entry name" value="Hexapep"/>
    <property type="match status" value="2"/>
</dbReference>
<evidence type="ECO:0000256" key="2">
    <source>
        <dbReference type="ARBA" id="ARBA00022556"/>
    </source>
</evidence>
<evidence type="ECO:0000256" key="6">
    <source>
        <dbReference type="ARBA" id="ARBA00023315"/>
    </source>
</evidence>
<dbReference type="EC" id="2.3.1.191" evidence="7"/>
<proteinExistence type="inferred from homology"/>
<organism evidence="9 10">
    <name type="scientific">Rhodoplanes roseus</name>
    <dbReference type="NCBI Taxonomy" id="29409"/>
    <lineage>
        <taxon>Bacteria</taxon>
        <taxon>Pseudomonadati</taxon>
        <taxon>Pseudomonadota</taxon>
        <taxon>Alphaproteobacteria</taxon>
        <taxon>Hyphomicrobiales</taxon>
        <taxon>Nitrobacteraceae</taxon>
        <taxon>Rhodoplanes</taxon>
    </lineage>
</organism>
<comment type="subunit">
    <text evidence="7">Homotrimer.</text>
</comment>
<dbReference type="GO" id="GO:0016020">
    <property type="term" value="C:membrane"/>
    <property type="evidence" value="ECO:0007669"/>
    <property type="project" value="GOC"/>
</dbReference>
<name>A0A327KYE8_9BRAD</name>
<comment type="function">
    <text evidence="7">Catalyzes the N-acylation of UDP-3-O-acylglucosamine using 3-hydroxyacyl-ACP as the acyl donor. Is involved in the biosynthesis of lipid A, a phosphorylated glycolipid that anchors the lipopolysaccharide to the outer membrane of the cell.</text>
</comment>
<feature type="active site" description="Proton acceptor" evidence="7">
    <location>
        <position position="257"/>
    </location>
</feature>
<comment type="caution">
    <text evidence="9">The sequence shown here is derived from an EMBL/GenBank/DDBJ whole genome shotgun (WGS) entry which is preliminary data.</text>
</comment>
<keyword evidence="6 7" id="KW-0012">Acyltransferase</keyword>
<evidence type="ECO:0000259" key="8">
    <source>
        <dbReference type="Pfam" id="PF04613"/>
    </source>
</evidence>
<dbReference type="GO" id="GO:0016410">
    <property type="term" value="F:N-acyltransferase activity"/>
    <property type="evidence" value="ECO:0007669"/>
    <property type="project" value="InterPro"/>
</dbReference>
<dbReference type="OrthoDB" id="9784739at2"/>
<comment type="catalytic activity">
    <reaction evidence="7">
        <text>a UDP-3-O-[(3R)-3-hydroxyacyl]-alpha-D-glucosamine + a (3R)-hydroxyacyl-[ACP] = a UDP-2-N,3-O-bis[(3R)-3-hydroxyacyl]-alpha-D-glucosamine + holo-[ACP] + H(+)</text>
        <dbReference type="Rhea" id="RHEA:53836"/>
        <dbReference type="Rhea" id="RHEA-COMP:9685"/>
        <dbReference type="Rhea" id="RHEA-COMP:9945"/>
        <dbReference type="ChEBI" id="CHEBI:15378"/>
        <dbReference type="ChEBI" id="CHEBI:64479"/>
        <dbReference type="ChEBI" id="CHEBI:78827"/>
        <dbReference type="ChEBI" id="CHEBI:137740"/>
        <dbReference type="ChEBI" id="CHEBI:137748"/>
        <dbReference type="EC" id="2.3.1.191"/>
    </reaction>
</comment>
<dbReference type="GO" id="GO:0103118">
    <property type="term" value="F:UDP-3-O-[(3R)-3-hydroxyacyl]-glucosamine N-acyltransferase activity"/>
    <property type="evidence" value="ECO:0007669"/>
    <property type="project" value="UniProtKB-EC"/>
</dbReference>
<gene>
    <name evidence="7 9" type="primary">lpxD</name>
    <name evidence="9" type="ORF">CH341_17745</name>
</gene>
<dbReference type="InterPro" id="IPR018357">
    <property type="entry name" value="Hexapep_transf_CS"/>
</dbReference>
<dbReference type="NCBIfam" id="TIGR01853">
    <property type="entry name" value="lipid_A_lpxD"/>
    <property type="match status" value="1"/>
</dbReference>
<keyword evidence="2 7" id="KW-0441">Lipid A biosynthesis</keyword>
<dbReference type="InterPro" id="IPR011004">
    <property type="entry name" value="Trimer_LpxA-like_sf"/>
</dbReference>
<evidence type="ECO:0000256" key="4">
    <source>
        <dbReference type="ARBA" id="ARBA00022737"/>
    </source>
</evidence>
<feature type="domain" description="UDP-3-O-[3-hydroxymyristoyl] glucosamine N-acyltransferase non-repeat region" evidence="8">
    <location>
        <begin position="33"/>
        <end position="101"/>
    </location>
</feature>
<keyword evidence="3 7" id="KW-0808">Transferase</keyword>